<protein>
    <recommendedName>
        <fullName evidence="2">Ig-like domain-containing protein</fullName>
    </recommendedName>
</protein>
<dbReference type="Pfam" id="PF13573">
    <property type="entry name" value="SprB"/>
    <property type="match status" value="3"/>
</dbReference>
<evidence type="ECO:0000313" key="1">
    <source>
        <dbReference type="EMBL" id="SVC05447.1"/>
    </source>
</evidence>
<feature type="non-terminal residue" evidence="1">
    <location>
        <position position="352"/>
    </location>
</feature>
<gene>
    <name evidence="1" type="ORF">METZ01_LOCUS258301</name>
</gene>
<evidence type="ECO:0008006" key="2">
    <source>
        <dbReference type="Google" id="ProtNLM"/>
    </source>
</evidence>
<proteinExistence type="predicted"/>
<feature type="non-terminal residue" evidence="1">
    <location>
        <position position="1"/>
    </location>
</feature>
<sequence length="352" mass="36920">GTTDYSYLWSTTDGSGLESDVADQSGLGAGTYKVVVTDANGCLKEDSFDIIEPDELLISLDTTTNKSLLCYGDSTSIITNITQESTPPYSFILNGKNYKNDTVIENIIHQHPHIDPYITTYTFTVVAGTYKVTVVDENGCSKTTDEVIITQPDAPLSLDSLVKDITCNGDDDGSIDITVSGGTKDYSYLWSTTNGSGLDSNAEDQSGLGPGTYKVVVTDANDCTIEDTFNITQPDVLSITDSLTNVSCNGGADGSIDITVSGGTKDYSYLWSKITDGSGLDSAAADQSGLGAGTYKVVVTDANGCKIEDTFIITQPDSALALSGSLTNISCNGAADGSIDITVSGGTKDYSY</sequence>
<accession>A0A382J218</accession>
<dbReference type="Gene3D" id="2.60.40.740">
    <property type="match status" value="2"/>
</dbReference>
<dbReference type="EMBL" id="UINC01070926">
    <property type="protein sequence ID" value="SVC05447.1"/>
    <property type="molecule type" value="Genomic_DNA"/>
</dbReference>
<reference evidence="1" key="1">
    <citation type="submission" date="2018-05" db="EMBL/GenBank/DDBJ databases">
        <authorList>
            <person name="Lanie J.A."/>
            <person name="Ng W.-L."/>
            <person name="Kazmierczak K.M."/>
            <person name="Andrzejewski T.M."/>
            <person name="Davidsen T.M."/>
            <person name="Wayne K.J."/>
            <person name="Tettelin H."/>
            <person name="Glass J.I."/>
            <person name="Rusch D."/>
            <person name="Podicherti R."/>
            <person name="Tsui H.-C.T."/>
            <person name="Winkler M.E."/>
        </authorList>
    </citation>
    <scope>NUCLEOTIDE SEQUENCE</scope>
</reference>
<dbReference type="AlphaFoldDB" id="A0A382J218"/>
<organism evidence="1">
    <name type="scientific">marine metagenome</name>
    <dbReference type="NCBI Taxonomy" id="408172"/>
    <lineage>
        <taxon>unclassified sequences</taxon>
        <taxon>metagenomes</taxon>
        <taxon>ecological metagenomes</taxon>
    </lineage>
</organism>
<dbReference type="InterPro" id="IPR025667">
    <property type="entry name" value="SprB_repeat"/>
</dbReference>
<name>A0A382J218_9ZZZZ</name>